<dbReference type="Pfam" id="PF07683">
    <property type="entry name" value="CobW_C"/>
    <property type="match status" value="1"/>
</dbReference>
<dbReference type="InterPro" id="IPR036627">
    <property type="entry name" value="CobW-likC_sf"/>
</dbReference>
<proteinExistence type="inferred from homology"/>
<feature type="domain" description="CobW C-terminal" evidence="7">
    <location>
        <begin position="264"/>
        <end position="359"/>
    </location>
</feature>
<keyword evidence="3" id="KW-0143">Chaperone</keyword>
<dbReference type="SMART" id="SM00833">
    <property type="entry name" value="CobW_C"/>
    <property type="match status" value="1"/>
</dbReference>
<dbReference type="SUPFAM" id="SSF90002">
    <property type="entry name" value="Hypothetical protein YjiA, C-terminal domain"/>
    <property type="match status" value="1"/>
</dbReference>
<evidence type="ECO:0000313" key="8">
    <source>
        <dbReference type="EMBL" id="CUX62762.1"/>
    </source>
</evidence>
<dbReference type="CDD" id="cd03112">
    <property type="entry name" value="CobW-like"/>
    <property type="match status" value="1"/>
</dbReference>
<dbReference type="SUPFAM" id="SSF52540">
    <property type="entry name" value="P-loop containing nucleoside triphosphate hydrolases"/>
    <property type="match status" value="1"/>
</dbReference>
<protein>
    <recommendedName>
        <fullName evidence="7">CobW C-terminal domain-containing protein</fullName>
    </recommendedName>
</protein>
<evidence type="ECO:0000313" key="9">
    <source>
        <dbReference type="Proteomes" id="UP000191988"/>
    </source>
</evidence>
<comment type="function">
    <text evidence="5">Zinc chaperone that directly transfers zinc cofactor to target proteins, thereby activating them. Zinc is transferred from the CXCC motif in the GTPase domain to the zinc binding site in target proteins in a process requiring GTP hydrolysis.</text>
</comment>
<dbReference type="Pfam" id="PF02492">
    <property type="entry name" value="cobW"/>
    <property type="match status" value="1"/>
</dbReference>
<dbReference type="InterPro" id="IPR011629">
    <property type="entry name" value="CobW-like_C"/>
</dbReference>
<evidence type="ECO:0000256" key="2">
    <source>
        <dbReference type="ARBA" id="ARBA00022801"/>
    </source>
</evidence>
<dbReference type="GO" id="GO:0016787">
    <property type="term" value="F:hydrolase activity"/>
    <property type="evidence" value="ECO:0007669"/>
    <property type="project" value="UniProtKB-KW"/>
</dbReference>
<comment type="catalytic activity">
    <reaction evidence="6">
        <text>GTP + H2O = GDP + phosphate + H(+)</text>
        <dbReference type="Rhea" id="RHEA:19669"/>
        <dbReference type="ChEBI" id="CHEBI:15377"/>
        <dbReference type="ChEBI" id="CHEBI:15378"/>
        <dbReference type="ChEBI" id="CHEBI:37565"/>
        <dbReference type="ChEBI" id="CHEBI:43474"/>
        <dbReference type="ChEBI" id="CHEBI:58189"/>
    </reaction>
    <physiologicalReaction direction="left-to-right" evidence="6">
        <dbReference type="Rhea" id="RHEA:19670"/>
    </physiologicalReaction>
</comment>
<dbReference type="Gene3D" id="3.40.50.300">
    <property type="entry name" value="P-loop containing nucleotide triphosphate hydrolases"/>
    <property type="match status" value="1"/>
</dbReference>
<dbReference type="InterPro" id="IPR027417">
    <property type="entry name" value="P-loop_NTPase"/>
</dbReference>
<organism evidence="8 9">
    <name type="scientific">Agrobacterium tomkonis CFBP 6623</name>
    <dbReference type="NCBI Taxonomy" id="1183432"/>
    <lineage>
        <taxon>Bacteria</taxon>
        <taxon>Pseudomonadati</taxon>
        <taxon>Pseudomonadota</taxon>
        <taxon>Alphaproteobacteria</taxon>
        <taxon>Hyphomicrobiales</taxon>
        <taxon>Rhizobiaceae</taxon>
        <taxon>Rhizobium/Agrobacterium group</taxon>
        <taxon>Agrobacterium</taxon>
        <taxon>Agrobacterium tumefaciens complex</taxon>
    </lineage>
</organism>
<gene>
    <name evidence="8" type="ORF">AGR3A_Lc50007</name>
</gene>
<keyword evidence="9" id="KW-1185">Reference proteome</keyword>
<evidence type="ECO:0000256" key="5">
    <source>
        <dbReference type="ARBA" id="ARBA00045658"/>
    </source>
</evidence>
<evidence type="ECO:0000256" key="1">
    <source>
        <dbReference type="ARBA" id="ARBA00022741"/>
    </source>
</evidence>
<reference evidence="9" key="1">
    <citation type="submission" date="2016-01" db="EMBL/GenBank/DDBJ databases">
        <authorList>
            <person name="Regsiter A."/>
            <person name="william w."/>
        </authorList>
    </citation>
    <scope>NUCLEOTIDE SEQUENCE [LARGE SCALE GENOMIC DNA]</scope>
    <source>
        <strain evidence="9">CFBP 6623</strain>
    </source>
</reference>
<sequence>MKRKKTVARGDDTAVSPPVRTVPVTLLTGFLGAGKTTLLNELLNEPAMRDAAVIVNEFGSVPIDHGLVRSGSERYFRTTTGCICCNATSDIRTSLYELHQAFLEGVMPEISRVVIETTGLADPAPIINSLIAGGTPALGLRDHIVARHFHLSGVVTVFDVTSGRAMLDSFIEGWKQLAFADHIVLTKTDLADATAMDREGLADLNPAALLHDRNAAGFDLMSLFATKNYSLRGKPEDVPGWLAADRLSLHADHVHDINRHGVGVEAFDLTFDGALDPQMIVTFLELVTSNVHSGLLRLKGIFQATDDPDRPVVAHAVQHRLYPLARLESWPDGDRATRLVLIGMDMPQQPIRDLFDTLASQARRKGVS</sequence>
<dbReference type="GO" id="GO:0000166">
    <property type="term" value="F:nucleotide binding"/>
    <property type="evidence" value="ECO:0007669"/>
    <property type="project" value="UniProtKB-KW"/>
</dbReference>
<name>A0A1S7S5P8_9HYPH</name>
<evidence type="ECO:0000256" key="3">
    <source>
        <dbReference type="ARBA" id="ARBA00023186"/>
    </source>
</evidence>
<dbReference type="Proteomes" id="UP000191988">
    <property type="component" value="Unassembled WGS sequence"/>
</dbReference>
<comment type="similarity">
    <text evidence="4">Belongs to the SIMIBI class G3E GTPase family. ZNG1 subfamily.</text>
</comment>
<dbReference type="AlphaFoldDB" id="A0A1S7S5P8"/>
<dbReference type="InterPro" id="IPR003495">
    <property type="entry name" value="CobW/HypB/UreG_nucleotide-bd"/>
</dbReference>
<dbReference type="Gene3D" id="3.30.1220.10">
    <property type="entry name" value="CobW-like, C-terminal domain"/>
    <property type="match status" value="1"/>
</dbReference>
<keyword evidence="1" id="KW-0547">Nucleotide-binding</keyword>
<evidence type="ECO:0000259" key="7">
    <source>
        <dbReference type="SMART" id="SM00833"/>
    </source>
</evidence>
<accession>A0A1S7S5P8</accession>
<dbReference type="InterPro" id="IPR051316">
    <property type="entry name" value="Zinc-reg_GTPase_activator"/>
</dbReference>
<dbReference type="PANTHER" id="PTHR13748">
    <property type="entry name" value="COBW-RELATED"/>
    <property type="match status" value="1"/>
</dbReference>
<dbReference type="GO" id="GO:0005737">
    <property type="term" value="C:cytoplasm"/>
    <property type="evidence" value="ECO:0007669"/>
    <property type="project" value="TreeGrafter"/>
</dbReference>
<evidence type="ECO:0000256" key="6">
    <source>
        <dbReference type="ARBA" id="ARBA00049117"/>
    </source>
</evidence>
<keyword evidence="2" id="KW-0378">Hydrolase</keyword>
<dbReference type="RefSeq" id="WP_052820801.1">
    <property type="nucleotide sequence ID" value="NZ_LT009724.1"/>
</dbReference>
<evidence type="ECO:0000256" key="4">
    <source>
        <dbReference type="ARBA" id="ARBA00034320"/>
    </source>
</evidence>
<dbReference type="EMBL" id="FBWK01000060">
    <property type="protein sequence ID" value="CUX62762.1"/>
    <property type="molecule type" value="Genomic_DNA"/>
</dbReference>
<dbReference type="STRING" id="1183432.AGR3A_Lc50007"/>
<dbReference type="PANTHER" id="PTHR13748:SF62">
    <property type="entry name" value="COBW DOMAIN-CONTAINING PROTEIN"/>
    <property type="match status" value="1"/>
</dbReference>